<reference evidence="1" key="1">
    <citation type="submission" date="2023-05" db="EMBL/GenBank/DDBJ databases">
        <title>Nepenthes gracilis genome sequencing.</title>
        <authorList>
            <person name="Fukushima K."/>
        </authorList>
    </citation>
    <scope>NUCLEOTIDE SEQUENCE</scope>
    <source>
        <strain evidence="1">SING2019-196</strain>
    </source>
</reference>
<comment type="caution">
    <text evidence="1">The sequence shown here is derived from an EMBL/GenBank/DDBJ whole genome shotgun (WGS) entry which is preliminary data.</text>
</comment>
<evidence type="ECO:0000313" key="1">
    <source>
        <dbReference type="EMBL" id="GMH25360.1"/>
    </source>
</evidence>
<dbReference type="AlphaFoldDB" id="A0AAD3T9I5"/>
<sequence>MKIHSFTGKPPKKRALPKCRPMPSTCSAVFHNEVECPGNSFAEKAVSEDLEDALASRPPPPAAVSLNLDDAGSVVSSHVGKHPKVVSGEPLFGWLDPSSEPRVSASIGEGHSRDILMGELVHCSVGCAGIPTIEVGQTSNFDLLNELDPDALFPQQQGSYQEIYQGATGRLPIPFADATESARPPPFVFPGLSVLEPSCGDPKSNFCEQHQLVFLDLVKTIAPYALAHIDRASLPGDRKLKDLSPLARRVAAQINTLLRAPDKSVHKDEALHDIASFPATILSPRPLEPLSFVSGKGEVVLMDEALQGLGSSPPVKFSPRI</sequence>
<proteinExistence type="predicted"/>
<keyword evidence="2" id="KW-1185">Reference proteome</keyword>
<gene>
    <name evidence="1" type="ORF">Nepgr_027203</name>
</gene>
<protein>
    <submittedName>
        <fullName evidence="1">Uncharacterized protein</fullName>
    </submittedName>
</protein>
<accession>A0AAD3T9I5</accession>
<name>A0AAD3T9I5_NEPGR</name>
<evidence type="ECO:0000313" key="2">
    <source>
        <dbReference type="Proteomes" id="UP001279734"/>
    </source>
</evidence>
<dbReference type="EMBL" id="BSYO01000029">
    <property type="protein sequence ID" value="GMH25360.1"/>
    <property type="molecule type" value="Genomic_DNA"/>
</dbReference>
<organism evidence="1 2">
    <name type="scientific">Nepenthes gracilis</name>
    <name type="common">Slender pitcher plant</name>
    <dbReference type="NCBI Taxonomy" id="150966"/>
    <lineage>
        <taxon>Eukaryota</taxon>
        <taxon>Viridiplantae</taxon>
        <taxon>Streptophyta</taxon>
        <taxon>Embryophyta</taxon>
        <taxon>Tracheophyta</taxon>
        <taxon>Spermatophyta</taxon>
        <taxon>Magnoliopsida</taxon>
        <taxon>eudicotyledons</taxon>
        <taxon>Gunneridae</taxon>
        <taxon>Pentapetalae</taxon>
        <taxon>Caryophyllales</taxon>
        <taxon>Nepenthaceae</taxon>
        <taxon>Nepenthes</taxon>
    </lineage>
</organism>
<dbReference type="Proteomes" id="UP001279734">
    <property type="component" value="Unassembled WGS sequence"/>
</dbReference>